<sequence length="365" mass="41922">MGKYIKKLIMEEFIVKRFKIFFILLVSTLLFSSMSVFASEGNNEFSSNKQYKIINENTGLCLDSNDFEPYFYPVNGIYPNIYCLKSKYVSKESQKWRLESQSDGSYYIVNEGNKKFINNAGVLSNGYDYIYGNSTGSLKFKLEKQKDGTYLIAKSMDQTVLGYTNVLHDNKQTKYIKFLNRNYGSGTELKWKIESVSGFEEEFNDNSLVENLYLGGYKWDIQNGVARGTVSNGKPNIYYYSNVNMNGSYSDFEFATRMKLFNTDIYMYLRGNTIKLTEATFSNGNKGLLIETANGQYLTDEIRDFNDSNNFFKLAVKVIGKKMDVIVNDKVVKSIDNVPLGTGDIRMIPVLKHDGFIEIDYIHIY</sequence>
<dbReference type="InterPro" id="IPR000772">
    <property type="entry name" value="Ricin_B_lectin"/>
</dbReference>
<accession>A0A371AYY2</accession>
<keyword evidence="1" id="KW-0732">Signal</keyword>
<dbReference type="AlphaFoldDB" id="A0A371AYY2"/>
<dbReference type="EMBL" id="QRCT01000010">
    <property type="protein sequence ID" value="RDU24805.1"/>
    <property type="molecule type" value="Genomic_DNA"/>
</dbReference>
<gene>
    <name evidence="3" type="ORF">DWV06_02175</name>
</gene>
<dbReference type="SUPFAM" id="SSF50370">
    <property type="entry name" value="Ricin B-like lectins"/>
    <property type="match status" value="1"/>
</dbReference>
<protein>
    <recommendedName>
        <fullName evidence="2">Ricin B lectin domain-containing protein</fullName>
    </recommendedName>
</protein>
<proteinExistence type="predicted"/>
<feature type="chain" id="PRO_5016571215" description="Ricin B lectin domain-containing protein" evidence="1">
    <location>
        <begin position="39"/>
        <end position="365"/>
    </location>
</feature>
<evidence type="ECO:0000313" key="4">
    <source>
        <dbReference type="Proteomes" id="UP000255036"/>
    </source>
</evidence>
<dbReference type="CDD" id="cd00161">
    <property type="entry name" value="beta-trefoil_Ricin-like"/>
    <property type="match status" value="1"/>
</dbReference>
<keyword evidence="4" id="KW-1185">Reference proteome</keyword>
<comment type="caution">
    <text evidence="3">The sequence shown here is derived from an EMBL/GenBank/DDBJ whole genome shotgun (WGS) entry which is preliminary data.</text>
</comment>
<dbReference type="Pfam" id="PF14200">
    <property type="entry name" value="RicinB_lectin_2"/>
    <property type="match status" value="1"/>
</dbReference>
<evidence type="ECO:0000256" key="1">
    <source>
        <dbReference type="SAM" id="SignalP"/>
    </source>
</evidence>
<evidence type="ECO:0000313" key="3">
    <source>
        <dbReference type="EMBL" id="RDU24805.1"/>
    </source>
</evidence>
<evidence type="ECO:0000259" key="2">
    <source>
        <dbReference type="Pfam" id="PF14200"/>
    </source>
</evidence>
<dbReference type="Gene3D" id="2.80.10.50">
    <property type="match status" value="1"/>
</dbReference>
<feature type="signal peptide" evidence="1">
    <location>
        <begin position="1"/>
        <end position="38"/>
    </location>
</feature>
<organism evidence="3 4">
    <name type="scientific">Anaerosacchariphilus polymeriproducens</name>
    <dbReference type="NCBI Taxonomy" id="1812858"/>
    <lineage>
        <taxon>Bacteria</taxon>
        <taxon>Bacillati</taxon>
        <taxon>Bacillota</taxon>
        <taxon>Clostridia</taxon>
        <taxon>Lachnospirales</taxon>
        <taxon>Lachnospiraceae</taxon>
        <taxon>Anaerosacchariphilus</taxon>
    </lineage>
</organism>
<dbReference type="Proteomes" id="UP000255036">
    <property type="component" value="Unassembled WGS sequence"/>
</dbReference>
<reference evidence="3 4" key="1">
    <citation type="submission" date="2018-07" db="EMBL/GenBank/DDBJ databases">
        <title>Anaerosacharophilus polymeroproducens gen. nov. sp. nov., an anaerobic bacterium isolated from salt field.</title>
        <authorList>
            <person name="Kim W."/>
            <person name="Yang S.-H."/>
            <person name="Oh J."/>
            <person name="Lee J.-H."/>
            <person name="Kwon K.K."/>
        </authorList>
    </citation>
    <scope>NUCLEOTIDE SEQUENCE [LARGE SCALE GENOMIC DNA]</scope>
    <source>
        <strain evidence="3 4">MCWD5</strain>
    </source>
</reference>
<dbReference type="InterPro" id="IPR035992">
    <property type="entry name" value="Ricin_B-like_lectins"/>
</dbReference>
<feature type="domain" description="Ricin B lectin" evidence="2">
    <location>
        <begin position="47"/>
        <end position="121"/>
    </location>
</feature>
<name>A0A371AYY2_9FIRM</name>